<dbReference type="Pfam" id="PF14391">
    <property type="entry name" value="DUF4421"/>
    <property type="match status" value="1"/>
</dbReference>
<proteinExistence type="predicted"/>
<evidence type="ECO:0000313" key="1">
    <source>
        <dbReference type="EMBL" id="SNR98218.1"/>
    </source>
</evidence>
<keyword evidence="2" id="KW-1185">Reference proteome</keyword>
<name>A0A2K9HLC3_9BACT</name>
<sequence length="399" mass="45723">MKLTINDYLFLCLLLLLLGGTKAYALSSTVITDSVIVGKDSGERLPIKQPTDSVRWMRRTEPSVLSKEKAAKGGSFLQRFNEIDTSYIEPQKYNFAFMIQNTNTYEVYRLSSSSEQSITFAPEATVRIGPYFGWRWIFLGYTLDIKHLDFWHRNNNPRQEYDLSLYSSMLGLDIYYRKTGNDYKIRQLYLGKNIDTEPIRGTNFGGLTSTIKGFNLYYIFNHRRFSYPAAFSQSTIQRRSAGSPLLGIGYTQHTLTVDWNELNDVIKERLGNRVSSSPIDSTLMFSEVKYTDVSVSGGYAYNWVFARNWVLAGSVSLALAYKRSSGDVTHRSFSISDFKFNNINIDGIGRFGVVWNNSRWYAGMSTILHAYNYRRSNFSTNNFFGSINVYAGFNFGRKK</sequence>
<dbReference type="EMBL" id="FZNZ01000025">
    <property type="protein sequence ID" value="SNR98218.1"/>
    <property type="molecule type" value="Genomic_DNA"/>
</dbReference>
<organism evidence="1 2">
    <name type="scientific">Prevotella jejuni</name>
    <dbReference type="NCBI Taxonomy" id="1177574"/>
    <lineage>
        <taxon>Bacteria</taxon>
        <taxon>Pseudomonadati</taxon>
        <taxon>Bacteroidota</taxon>
        <taxon>Bacteroidia</taxon>
        <taxon>Bacteroidales</taxon>
        <taxon>Prevotellaceae</taxon>
        <taxon>Prevotella</taxon>
    </lineage>
</organism>
<dbReference type="InterPro" id="IPR025535">
    <property type="entry name" value="DUF4421"/>
</dbReference>
<dbReference type="KEGG" id="pje:CRM71_09335"/>
<dbReference type="AlphaFoldDB" id="A0A2K9HLC3"/>
<protein>
    <submittedName>
        <fullName evidence="1">Uncharacterized protein</fullName>
    </submittedName>
</protein>
<dbReference type="RefSeq" id="WP_089366742.1">
    <property type="nucleotide sequence ID" value="NZ_CP023864.1"/>
</dbReference>
<comment type="caution">
    <text evidence="1">The sequence shown here is derived from an EMBL/GenBank/DDBJ whole genome shotgun (WGS) entry which is preliminary data.</text>
</comment>
<gene>
    <name evidence="1" type="ORF">SAMN06265364_12523</name>
</gene>
<dbReference type="Proteomes" id="UP000198427">
    <property type="component" value="Unassembled WGS sequence"/>
</dbReference>
<accession>A0A2K9HLC3</accession>
<reference evidence="1 2" key="1">
    <citation type="submission" date="2017-06" db="EMBL/GenBank/DDBJ databases">
        <authorList>
            <person name="Varghese N."/>
            <person name="Submissions S."/>
        </authorList>
    </citation>
    <scope>NUCLEOTIDE SEQUENCE [LARGE SCALE GENOMIC DNA]</scope>
    <source>
        <strain evidence="1 2">DSM 26989</strain>
    </source>
</reference>
<dbReference type="OrthoDB" id="975269at2"/>
<dbReference type="GeneID" id="94029587"/>
<evidence type="ECO:0000313" key="2">
    <source>
        <dbReference type="Proteomes" id="UP000198427"/>
    </source>
</evidence>